<reference evidence="9" key="1">
    <citation type="journal article" date="2019" name="Int. J. Syst. Evol. Microbiol.">
        <title>The Global Catalogue of Microorganisms (GCM) 10K type strain sequencing project: providing services to taxonomists for standard genome sequencing and annotation.</title>
        <authorList>
            <consortium name="The Broad Institute Genomics Platform"/>
            <consortium name="The Broad Institute Genome Sequencing Center for Infectious Disease"/>
            <person name="Wu L."/>
            <person name="Ma J."/>
        </authorList>
    </citation>
    <scope>NUCLEOTIDE SEQUENCE [LARGE SCALE GENOMIC DNA]</scope>
    <source>
        <strain evidence="9">XZYJ18</strain>
    </source>
</reference>
<dbReference type="Gene3D" id="3.90.550.60">
    <property type="match status" value="1"/>
</dbReference>
<dbReference type="Pfam" id="PF17994">
    <property type="entry name" value="Glft2_N"/>
    <property type="match status" value="1"/>
</dbReference>
<dbReference type="GO" id="GO:0016757">
    <property type="term" value="F:glycosyltransferase activity"/>
    <property type="evidence" value="ECO:0007669"/>
    <property type="project" value="UniProtKB-KW"/>
</dbReference>
<dbReference type="InterPro" id="IPR029044">
    <property type="entry name" value="Nucleotide-diphossugar_trans"/>
</dbReference>
<name>A0ABV9ZMV7_9PSEU</name>
<dbReference type="PANTHER" id="PTHR43179:SF12">
    <property type="entry name" value="GALACTOFURANOSYLTRANSFERASE GLFT2"/>
    <property type="match status" value="1"/>
</dbReference>
<organism evidence="8 9">
    <name type="scientific">Actinomycetospora rhizophila</name>
    <dbReference type="NCBI Taxonomy" id="1416876"/>
    <lineage>
        <taxon>Bacteria</taxon>
        <taxon>Bacillati</taxon>
        <taxon>Actinomycetota</taxon>
        <taxon>Actinomycetes</taxon>
        <taxon>Pseudonocardiales</taxon>
        <taxon>Pseudonocardiaceae</taxon>
        <taxon>Actinomycetospora</taxon>
    </lineage>
</organism>
<dbReference type="SUPFAM" id="SSF53448">
    <property type="entry name" value="Nucleotide-diphospho-sugar transferases"/>
    <property type="match status" value="1"/>
</dbReference>
<keyword evidence="4 8" id="KW-0808">Transferase</keyword>
<evidence type="ECO:0000256" key="1">
    <source>
        <dbReference type="ARBA" id="ARBA00004776"/>
    </source>
</evidence>
<dbReference type="InterPro" id="IPR040492">
    <property type="entry name" value="GlfT2_N"/>
</dbReference>
<gene>
    <name evidence="8" type="ORF">ACFPK1_26385</name>
</gene>
<evidence type="ECO:0000259" key="6">
    <source>
        <dbReference type="Pfam" id="PF17994"/>
    </source>
</evidence>
<feature type="domain" description="Galactofuranosyltransferase GlfT2 N-terminal" evidence="6">
    <location>
        <begin position="51"/>
        <end position="158"/>
    </location>
</feature>
<comment type="similarity">
    <text evidence="2">Belongs to the glycosyltransferase 2 family.</text>
</comment>
<proteinExistence type="inferred from homology"/>
<evidence type="ECO:0000313" key="8">
    <source>
        <dbReference type="EMBL" id="MFC5141789.1"/>
    </source>
</evidence>
<evidence type="ECO:0000256" key="2">
    <source>
        <dbReference type="ARBA" id="ARBA00006739"/>
    </source>
</evidence>
<feature type="region of interest" description="Disordered" evidence="5">
    <location>
        <begin position="1"/>
        <end position="21"/>
    </location>
</feature>
<feature type="domain" description="Galactofuranosyltransferase-2 C-terminal" evidence="7">
    <location>
        <begin position="441"/>
        <end position="628"/>
    </location>
</feature>
<protein>
    <submittedName>
        <fullName evidence="8">Glycosyltransferase</fullName>
        <ecNumber evidence="8">2.4.-.-</ecNumber>
    </submittedName>
</protein>
<dbReference type="RefSeq" id="WP_378023930.1">
    <property type="nucleotide sequence ID" value="NZ_JBHSKG010000018.1"/>
</dbReference>
<comment type="caution">
    <text evidence="8">The sequence shown here is derived from an EMBL/GenBank/DDBJ whole genome shotgun (WGS) entry which is preliminary data.</text>
</comment>
<dbReference type="Proteomes" id="UP001596175">
    <property type="component" value="Unassembled WGS sequence"/>
</dbReference>
<accession>A0ABV9ZMV7</accession>
<keyword evidence="3 8" id="KW-0328">Glycosyltransferase</keyword>
<evidence type="ECO:0000256" key="4">
    <source>
        <dbReference type="ARBA" id="ARBA00022679"/>
    </source>
</evidence>
<dbReference type="InterPro" id="IPR045699">
    <property type="entry name" value="GlfT2_C"/>
</dbReference>
<evidence type="ECO:0000259" key="7">
    <source>
        <dbReference type="Pfam" id="PF19320"/>
    </source>
</evidence>
<dbReference type="PANTHER" id="PTHR43179">
    <property type="entry name" value="RHAMNOSYLTRANSFERASE WBBL"/>
    <property type="match status" value="1"/>
</dbReference>
<sequence>MTNVAERSAPRSTPGPGDDAGRLVVARGLFAGPSPELPEDLYLEVDHGRVERARRHVRVGAWSRVSANTYFGRFPASYWQRWTTAREVRYEARVRGAGRVALRASDTNGVPRTVAVHDARDEDVRLAAPLDRFLDGGGLWVEVTTADDELVLDEARWTVAAPGTRRATSVVICTHNRADDCVATLQALTGEQDAVDVLHQVLVVDQGTDRVDTRAGHAEVAARLGSRFRYLTQPNLGGSGGFTRGLHEMVEDGGPRGDDAHDVIFMDDDIRCEPEVIVRLAAFAQYTAHPTVVGAQMLNLLHPTQVLAGAEYAVPEELSNGFVSPGAVGESDVTTFFPDGTKNVQDRRVDAGYTGWWSCLIPAELVRRAGYPLPLFFQWDDVEYCYRARAHGVPTVTLPGAGVWHADFPWKDWDDWHRYFNLRNAMITAALHTDFPTSRIVRTLADLLARYLLAMNYGLAATLVKAVEDFLRGPDVVDDGGAAATQAVRGLRAGHGETVAHRVDEAPDLGATQMPIVRSGPEPTRTRLVMAKRALQQALGRTPHHQGLVGAGEADWWHIALFDRVAVTDAGQGGVRVRRRDPEALRTISRDGARVLWRLGREGTAAAQRWRDAAPELGSSDNWRRLFRGGS</sequence>
<comment type="pathway">
    <text evidence="1">Cell wall biogenesis; cell wall polysaccharide biosynthesis.</text>
</comment>
<evidence type="ECO:0000256" key="5">
    <source>
        <dbReference type="SAM" id="MobiDB-lite"/>
    </source>
</evidence>
<dbReference type="Pfam" id="PF19320">
    <property type="entry name" value="GlfT2_domain3"/>
    <property type="match status" value="1"/>
</dbReference>
<keyword evidence="9" id="KW-1185">Reference proteome</keyword>
<dbReference type="EC" id="2.4.-.-" evidence="8"/>
<evidence type="ECO:0000313" key="9">
    <source>
        <dbReference type="Proteomes" id="UP001596175"/>
    </source>
</evidence>
<dbReference type="Pfam" id="PF13641">
    <property type="entry name" value="Glyco_tranf_2_3"/>
    <property type="match status" value="1"/>
</dbReference>
<dbReference type="EMBL" id="JBHSKG010000018">
    <property type="protein sequence ID" value="MFC5141789.1"/>
    <property type="molecule type" value="Genomic_DNA"/>
</dbReference>
<evidence type="ECO:0000256" key="3">
    <source>
        <dbReference type="ARBA" id="ARBA00022676"/>
    </source>
</evidence>